<organism evidence="1 2">
    <name type="scientific">Mya arenaria</name>
    <name type="common">Soft-shell clam</name>
    <dbReference type="NCBI Taxonomy" id="6604"/>
    <lineage>
        <taxon>Eukaryota</taxon>
        <taxon>Metazoa</taxon>
        <taxon>Spiralia</taxon>
        <taxon>Lophotrochozoa</taxon>
        <taxon>Mollusca</taxon>
        <taxon>Bivalvia</taxon>
        <taxon>Autobranchia</taxon>
        <taxon>Heteroconchia</taxon>
        <taxon>Euheterodonta</taxon>
        <taxon>Imparidentia</taxon>
        <taxon>Neoheterodontei</taxon>
        <taxon>Myida</taxon>
        <taxon>Myoidea</taxon>
        <taxon>Myidae</taxon>
        <taxon>Mya</taxon>
    </lineage>
</organism>
<evidence type="ECO:0000313" key="2">
    <source>
        <dbReference type="Proteomes" id="UP001164746"/>
    </source>
</evidence>
<accession>A0ABY7FVM5</accession>
<sequence>MESWGKFLQTFTAITTDEVLNTPLFGNHIIIFKSKPLFIANFSKSGIKRIKDVWDLTKSDYVSTENLLSKLKSKQNWIAEWTMIKKSIPKAVIDTLKCGGLESTQNVPWMVSIHFRLGDRLEAGTQDSLTRHILISDQLIQACMYKVNGLIQIR</sequence>
<evidence type="ECO:0000313" key="1">
    <source>
        <dbReference type="EMBL" id="WAR24786.1"/>
    </source>
</evidence>
<name>A0ABY7FVM5_MYAAR</name>
<dbReference type="EMBL" id="CP111024">
    <property type="protein sequence ID" value="WAR24786.1"/>
    <property type="molecule type" value="Genomic_DNA"/>
</dbReference>
<protein>
    <submittedName>
        <fullName evidence="1">Uncharacterized protein</fullName>
    </submittedName>
</protein>
<dbReference type="Proteomes" id="UP001164746">
    <property type="component" value="Chromosome 13"/>
</dbReference>
<gene>
    <name evidence="1" type="ORF">MAR_038455</name>
</gene>
<keyword evidence="2" id="KW-1185">Reference proteome</keyword>
<reference evidence="1" key="1">
    <citation type="submission" date="2022-11" db="EMBL/GenBank/DDBJ databases">
        <title>Centuries of genome instability and evolution in soft-shell clam transmissible cancer (bioRxiv).</title>
        <authorList>
            <person name="Hart S.F.M."/>
            <person name="Yonemitsu M.A."/>
            <person name="Giersch R.M."/>
            <person name="Beal B.F."/>
            <person name="Arriagada G."/>
            <person name="Davis B.W."/>
            <person name="Ostrander E.A."/>
            <person name="Goff S.P."/>
            <person name="Metzger M.J."/>
        </authorList>
    </citation>
    <scope>NUCLEOTIDE SEQUENCE</scope>
    <source>
        <strain evidence="1">MELC-2E11</strain>
        <tissue evidence="1">Siphon/mantle</tissue>
    </source>
</reference>
<proteinExistence type="predicted"/>